<protein>
    <submittedName>
        <fullName evidence="1">Uncharacterized protein</fullName>
    </submittedName>
</protein>
<dbReference type="EMBL" id="JAFIQS010000002">
    <property type="protein sequence ID" value="KAG5173174.1"/>
    <property type="molecule type" value="Genomic_DNA"/>
</dbReference>
<evidence type="ECO:0000313" key="1">
    <source>
        <dbReference type="EMBL" id="KAG5173174.1"/>
    </source>
</evidence>
<organism evidence="1">
    <name type="scientific">Psilocybe cubensis</name>
    <name type="common">Psychedelic mushroom</name>
    <name type="synonym">Stropharia cubensis</name>
    <dbReference type="NCBI Taxonomy" id="181762"/>
    <lineage>
        <taxon>Eukaryota</taxon>
        <taxon>Fungi</taxon>
        <taxon>Dikarya</taxon>
        <taxon>Basidiomycota</taxon>
        <taxon>Agaricomycotina</taxon>
        <taxon>Agaricomycetes</taxon>
        <taxon>Agaricomycetidae</taxon>
        <taxon>Agaricales</taxon>
        <taxon>Agaricineae</taxon>
        <taxon>Strophariaceae</taxon>
        <taxon>Psilocybe</taxon>
    </lineage>
</organism>
<comment type="caution">
    <text evidence="1">The sequence shown here is derived from an EMBL/GenBank/DDBJ whole genome shotgun (WGS) entry which is preliminary data.</text>
</comment>
<sequence>MTPIRIQDLALELVQEIVLYVSQDWDKSFSREELGRLRLVSRPFKAVVDPLLFSEVRFDFIRRPVVGVLQQLNDLAFHMTSVNRHIKTLKIESTEIHLSGPIAHGKYGFLLMNALKSLVNVRSIYWTLDRFEGIYTVLDGIVDLPLLEDIRFEFSTLPLLWQTTDMINLRRFAHLNSVGFRCRNASAPLAASFIQQLRLISSYKQTLQSLEIDFSDVVEGNLLGSDEVYPKHSILHELVRSIPQGTTLRLKHLRVSGWNFLLDSSTVPHLRCLSSLNIASMEDTSSDHQMHIWHGMIKAGIQLQKIITAAISKPLIRYLASYTGLVELKFAYRMTNFEFTDDSDSSDALTAELCHSALPVHKKTLKIFEMLDRSDKSRCITLDTISAIRTYERLESLTITVRVEELDYPENIKQIIIMALEIPHLRILDIDYSRPRVIGHRCQCGNARRIRQTNDKFEAIITSIDVLRQFTRSLGSTQIIFNRKRYIAKVVENGRVQFQPESRLARSGKWVSIEE</sequence>
<dbReference type="OrthoDB" id="3541472at2759"/>
<name>A0A8H7Y953_PSICU</name>
<proteinExistence type="predicted"/>
<dbReference type="AlphaFoldDB" id="A0A8H7Y953"/>
<accession>A0A8H7Y953</accession>
<gene>
    <name evidence="1" type="ORF">JR316_002684</name>
</gene>
<reference evidence="1" key="1">
    <citation type="submission" date="2021-02" db="EMBL/GenBank/DDBJ databases">
        <title>Psilocybe cubensis genome.</title>
        <authorList>
            <person name="Mckernan K.J."/>
            <person name="Crawford S."/>
            <person name="Trippe A."/>
            <person name="Kane L.T."/>
            <person name="Mclaughlin S."/>
        </authorList>
    </citation>
    <scope>NUCLEOTIDE SEQUENCE [LARGE SCALE GENOMIC DNA]</scope>
    <source>
        <strain evidence="1">MGC-MH-2018</strain>
    </source>
</reference>